<sequence length="478" mass="54803">MALSHYQLASQLTDVAIKLDSEYQQRLKIAKAQMTAIQVMLQEEQKSYCSEETISLLKNKLFKQSNLPVPWVRFNDENIICSAIGRWPVPEGGRLLSKDIDGHGLFEGMDARTFNKQKTIYASATNSSTKVFVPVQSIQEITQILSNCNVCGGIYVHINGIDWINNDYENDAFVRINYQAENSNFKYTLTAHESARNQLWLTIFLILLLPTAALAWLSFVCREAIIKAYWHQKFTRALKNEAFHLAYQPIIDTDKARVYSVEALIRWRNKNGSYRETNSFIRYLEQDLLMPKITKWMIKTALNEMKSLLMSEQIQKCSINISAKQIEDGELLSYLQHLANNGYPLNRLCFELTERQPILSWQAMRDFIAGCKQLGCLVKLDDVGTGYGGGLVLQQLEFDYLKIDKAFIKILTEASSQPFLLRSYIAIAEEMDIKLIAEGVETTAQAEHLKQLGIHLHQGWLYSKALPADELRRYILNF</sequence>
<protein>
    <submittedName>
        <fullName evidence="3">EAL domain-containing protein</fullName>
    </submittedName>
</protein>
<dbReference type="Pfam" id="PF00563">
    <property type="entry name" value="EAL"/>
    <property type="match status" value="1"/>
</dbReference>
<keyword evidence="1" id="KW-1133">Transmembrane helix</keyword>
<dbReference type="RefSeq" id="WP_248951561.1">
    <property type="nucleotide sequence ID" value="NZ_JAKILB010000016.1"/>
</dbReference>
<organism evidence="3 4">
    <name type="scientific">Shewanella pneumatophori</name>
    <dbReference type="NCBI Taxonomy" id="314092"/>
    <lineage>
        <taxon>Bacteria</taxon>
        <taxon>Pseudomonadati</taxon>
        <taxon>Pseudomonadota</taxon>
        <taxon>Gammaproteobacteria</taxon>
        <taxon>Alteromonadales</taxon>
        <taxon>Shewanellaceae</taxon>
        <taxon>Shewanella</taxon>
    </lineage>
</organism>
<evidence type="ECO:0000256" key="1">
    <source>
        <dbReference type="SAM" id="Phobius"/>
    </source>
</evidence>
<keyword evidence="1" id="KW-0472">Membrane</keyword>
<dbReference type="Proteomes" id="UP001139293">
    <property type="component" value="Unassembled WGS sequence"/>
</dbReference>
<dbReference type="PANTHER" id="PTHR33121">
    <property type="entry name" value="CYCLIC DI-GMP PHOSPHODIESTERASE PDEF"/>
    <property type="match status" value="1"/>
</dbReference>
<reference evidence="3" key="1">
    <citation type="submission" date="2022-01" db="EMBL/GenBank/DDBJ databases">
        <title>Whole genome-based taxonomy of the Shewanellaceae.</title>
        <authorList>
            <person name="Martin-Rodriguez A.J."/>
        </authorList>
    </citation>
    <scope>NUCLEOTIDE SEQUENCE</scope>
    <source>
        <strain evidence="3">KCTC 23973</strain>
    </source>
</reference>
<dbReference type="InterPro" id="IPR001633">
    <property type="entry name" value="EAL_dom"/>
</dbReference>
<dbReference type="GO" id="GO:0071111">
    <property type="term" value="F:cyclic-guanylate-specific phosphodiesterase activity"/>
    <property type="evidence" value="ECO:0007669"/>
    <property type="project" value="InterPro"/>
</dbReference>
<dbReference type="PROSITE" id="PS50883">
    <property type="entry name" value="EAL"/>
    <property type="match status" value="1"/>
</dbReference>
<dbReference type="InterPro" id="IPR050706">
    <property type="entry name" value="Cyclic-di-GMP_PDE-like"/>
</dbReference>
<dbReference type="AlphaFoldDB" id="A0A9X1ZJD4"/>
<dbReference type="SMART" id="SM00052">
    <property type="entry name" value="EAL"/>
    <property type="match status" value="1"/>
</dbReference>
<dbReference type="EMBL" id="JAKILB010000016">
    <property type="protein sequence ID" value="MCL1140560.1"/>
    <property type="molecule type" value="Genomic_DNA"/>
</dbReference>
<feature type="domain" description="EAL" evidence="2">
    <location>
        <begin position="227"/>
        <end position="478"/>
    </location>
</feature>
<evidence type="ECO:0000313" key="4">
    <source>
        <dbReference type="Proteomes" id="UP001139293"/>
    </source>
</evidence>
<proteinExistence type="predicted"/>
<dbReference type="InterPro" id="IPR035919">
    <property type="entry name" value="EAL_sf"/>
</dbReference>
<evidence type="ECO:0000313" key="3">
    <source>
        <dbReference type="EMBL" id="MCL1140560.1"/>
    </source>
</evidence>
<name>A0A9X1ZJD4_9GAMM</name>
<evidence type="ECO:0000259" key="2">
    <source>
        <dbReference type="PROSITE" id="PS50883"/>
    </source>
</evidence>
<accession>A0A9X1ZJD4</accession>
<dbReference type="SUPFAM" id="SSF141868">
    <property type="entry name" value="EAL domain-like"/>
    <property type="match status" value="1"/>
</dbReference>
<feature type="transmembrane region" description="Helical" evidence="1">
    <location>
        <begin position="199"/>
        <end position="219"/>
    </location>
</feature>
<dbReference type="PANTHER" id="PTHR33121:SF70">
    <property type="entry name" value="SIGNALING PROTEIN YKOW"/>
    <property type="match status" value="1"/>
</dbReference>
<gene>
    <name evidence="3" type="ORF">L2740_18655</name>
</gene>
<keyword evidence="1" id="KW-0812">Transmembrane</keyword>
<keyword evidence="4" id="KW-1185">Reference proteome</keyword>
<dbReference type="Gene3D" id="3.20.20.450">
    <property type="entry name" value="EAL domain"/>
    <property type="match status" value="1"/>
</dbReference>
<comment type="caution">
    <text evidence="3">The sequence shown here is derived from an EMBL/GenBank/DDBJ whole genome shotgun (WGS) entry which is preliminary data.</text>
</comment>
<dbReference type="CDD" id="cd01948">
    <property type="entry name" value="EAL"/>
    <property type="match status" value="1"/>
</dbReference>